<evidence type="ECO:0000259" key="1">
    <source>
        <dbReference type="PROSITE" id="PS51194"/>
    </source>
</evidence>
<keyword evidence="4" id="KW-1185">Reference proteome</keyword>
<dbReference type="Proteomes" id="UP000015354">
    <property type="component" value="Unassembled WGS sequence"/>
</dbReference>
<dbReference type="EMBL" id="ATMH01005381">
    <property type="protein sequence ID" value="EPY27956.1"/>
    <property type="molecule type" value="Genomic_DNA"/>
</dbReference>
<organism evidence="3 4">
    <name type="scientific">Strigomonas culicis</name>
    <dbReference type="NCBI Taxonomy" id="28005"/>
    <lineage>
        <taxon>Eukaryota</taxon>
        <taxon>Discoba</taxon>
        <taxon>Euglenozoa</taxon>
        <taxon>Kinetoplastea</taxon>
        <taxon>Metakinetoplastina</taxon>
        <taxon>Trypanosomatida</taxon>
        <taxon>Trypanosomatidae</taxon>
        <taxon>Strigomonadinae</taxon>
        <taxon>Strigomonas</taxon>
    </lineage>
</organism>
<dbReference type="SUPFAM" id="SSF52540">
    <property type="entry name" value="P-loop containing nucleoside triphosphate hydrolases"/>
    <property type="match status" value="1"/>
</dbReference>
<evidence type="ECO:0000313" key="4">
    <source>
        <dbReference type="Proteomes" id="UP000015354"/>
    </source>
</evidence>
<dbReference type="SMART" id="SM00490">
    <property type="entry name" value="HELICc"/>
    <property type="match status" value="1"/>
</dbReference>
<dbReference type="EMBL" id="ATMH01003230">
    <property type="protein sequence ID" value="EPY31795.1"/>
    <property type="molecule type" value="Genomic_DNA"/>
</dbReference>
<keyword evidence="3" id="KW-0347">Helicase</keyword>
<dbReference type="Pfam" id="PF00271">
    <property type="entry name" value="Helicase_C"/>
    <property type="match status" value="1"/>
</dbReference>
<keyword evidence="3" id="KW-0067">ATP-binding</keyword>
<protein>
    <submittedName>
        <fullName evidence="3">ATP-dependent RNA helicase UAP56/SUB2</fullName>
    </submittedName>
</protein>
<reference evidence="3 4" key="1">
    <citation type="journal article" date="2013" name="PLoS ONE">
        <title>Predicting the Proteins of Angomonas deanei, Strigomonas culicis and Their Respective Endosymbionts Reveals New Aspects of the Trypanosomatidae Family.</title>
        <authorList>
            <person name="Motta M.C."/>
            <person name="Martins A.C."/>
            <person name="de Souza S.S."/>
            <person name="Catta-Preta C.M."/>
            <person name="Silva R."/>
            <person name="Klein C.C."/>
            <person name="de Almeida L.G."/>
            <person name="de Lima Cunha O."/>
            <person name="Ciapina L.P."/>
            <person name="Brocchi M."/>
            <person name="Colabardini A.C."/>
            <person name="de Araujo Lima B."/>
            <person name="Machado C.R."/>
            <person name="de Almeida Soares C.M."/>
            <person name="Probst C.M."/>
            <person name="de Menezes C.B."/>
            <person name="Thompson C.E."/>
            <person name="Bartholomeu D.C."/>
            <person name="Gradia D.F."/>
            <person name="Pavoni D.P."/>
            <person name="Grisard E.C."/>
            <person name="Fantinatti-Garboggini F."/>
            <person name="Marchini F.K."/>
            <person name="Rodrigues-Luiz G.F."/>
            <person name="Wagner G."/>
            <person name="Goldman G.H."/>
            <person name="Fietto J.L."/>
            <person name="Elias M.C."/>
            <person name="Goldman M.H."/>
            <person name="Sagot M.F."/>
            <person name="Pereira M."/>
            <person name="Stoco P.H."/>
            <person name="de Mendonca-Neto R.P."/>
            <person name="Teixeira S.M."/>
            <person name="Maciel T.E."/>
            <person name="de Oliveira Mendes T.A."/>
            <person name="Urmenyi T.P."/>
            <person name="de Souza W."/>
            <person name="Schenkman S."/>
            <person name="de Vasconcelos A.T."/>
        </authorList>
    </citation>
    <scope>NUCLEOTIDE SEQUENCE [LARGE SCALE GENOMIC DNA]</scope>
</reference>
<dbReference type="CDD" id="cd18787">
    <property type="entry name" value="SF2_C_DEAD"/>
    <property type="match status" value="1"/>
</dbReference>
<dbReference type="InterPro" id="IPR001650">
    <property type="entry name" value="Helicase_C-like"/>
</dbReference>
<evidence type="ECO:0000313" key="3">
    <source>
        <dbReference type="EMBL" id="EPY31795.1"/>
    </source>
</evidence>
<dbReference type="AlphaFoldDB" id="S9W755"/>
<comment type="caution">
    <text evidence="3">The sequence shown here is derived from an EMBL/GenBank/DDBJ whole genome shotgun (WGS) entry which is preliminary data.</text>
</comment>
<dbReference type="GO" id="GO:0004386">
    <property type="term" value="F:helicase activity"/>
    <property type="evidence" value="ECO:0007669"/>
    <property type="project" value="UniProtKB-KW"/>
</dbReference>
<proteinExistence type="predicted"/>
<dbReference type="OrthoDB" id="10265785at2759"/>
<dbReference type="InterPro" id="IPR027417">
    <property type="entry name" value="P-loop_NTPase"/>
</dbReference>
<evidence type="ECO:0000313" key="2">
    <source>
        <dbReference type="EMBL" id="EPY27956.1"/>
    </source>
</evidence>
<accession>S9W755</accession>
<dbReference type="Gene3D" id="3.40.50.300">
    <property type="entry name" value="P-loop containing nucleotide triphosphate hydrolases"/>
    <property type="match status" value="2"/>
</dbReference>
<gene>
    <name evidence="3" type="ORF">STCU_03230</name>
    <name evidence="2" type="ORF">STCU_05381</name>
</gene>
<feature type="domain" description="Helicase C-terminal" evidence="1">
    <location>
        <begin position="71"/>
        <end position="220"/>
    </location>
</feature>
<name>S9W755_9TRYP</name>
<dbReference type="PANTHER" id="PTHR47958">
    <property type="entry name" value="ATP-DEPENDENT RNA HELICASE DBP3"/>
    <property type="match status" value="1"/>
</dbReference>
<dbReference type="PROSITE" id="PS51194">
    <property type="entry name" value="HELICASE_CTER"/>
    <property type="match status" value="1"/>
</dbReference>
<reference evidence="3" key="2">
    <citation type="submission" date="2013-03" db="EMBL/GenBank/DDBJ databases">
        <authorList>
            <person name="Motta M.C.M."/>
            <person name="Martins A.C.A."/>
            <person name="Preta C.M.C.C."/>
            <person name="Silva R."/>
            <person name="de Souza S.S."/>
            <person name="Klein C.C."/>
            <person name="de Almeida L.G.P."/>
            <person name="Cunha O.L."/>
            <person name="Colabardini A.C."/>
            <person name="Lima B.A."/>
            <person name="Machado C.R."/>
            <person name="Soares C.M.A."/>
            <person name="de Menezes C.B.A."/>
            <person name="Bartolomeu D.C."/>
            <person name="Grisard E.C."/>
            <person name="Fantinatti-Garboggini F."/>
            <person name="Rodrigues-Luiz G.F."/>
            <person name="Wagner G."/>
            <person name="Goldman G.H."/>
            <person name="Fietto J.L.R."/>
            <person name="Ciapina L.P."/>
            <person name="Brocchi M."/>
            <person name="Elias M.C."/>
            <person name="Goldman M.H.S."/>
            <person name="Sagot M.-F."/>
            <person name="Pereira M."/>
            <person name="Stoco P.H."/>
            <person name="Teixeira S.M.R."/>
            <person name="de Mendonca-Neto R.P."/>
            <person name="Maciel T.E.F."/>
            <person name="Mendes T.A.O."/>
            <person name="Urmenyi T.P."/>
            <person name="Teixeira M.M.G."/>
            <person name="de Camargo E.F.P."/>
            <person name="de Sousa W."/>
            <person name="Schenkman S."/>
            <person name="de Vasconcelos A.T.R."/>
        </authorList>
    </citation>
    <scope>NUCLEOTIDE SEQUENCE</scope>
</reference>
<keyword evidence="3" id="KW-0547">Nucleotide-binding</keyword>
<sequence length="234" mass="27177">MRRDVQEIFMKLPKEKQVMMFSATMTDDLRNVAKKFMNNPMEIYVDQRAKLTLHGLAQFFMNLTEAEKLRKLCDILDAVEFNQVIIFTSSVERCEALNRQLQVLKFPSQAVHSRMAQEERLRVYESCKSNQTRIVVATDLFGRGVDIDRINLVVQFDMASDADSYLHRVGRAGRFGTKGLTIAFITAEEKEIKRESRKYTDGGILKEVQDRFEMQVQELTDIKGQLNESQYMNQ</sequence>
<keyword evidence="3" id="KW-0378">Hydrolase</keyword>